<comment type="caution">
    <text evidence="2">The sequence shown here is derived from an EMBL/GenBank/DDBJ whole genome shotgun (WGS) entry which is preliminary data.</text>
</comment>
<keyword evidence="1" id="KW-0812">Transmembrane</keyword>
<accession>A0A6G0XH81</accession>
<protein>
    <submittedName>
        <fullName evidence="2">Uncharacterized protein</fullName>
    </submittedName>
</protein>
<dbReference type="Proteomes" id="UP000481153">
    <property type="component" value="Unassembled WGS sequence"/>
</dbReference>
<name>A0A6G0XH81_9STRA</name>
<reference evidence="2 3" key="1">
    <citation type="submission" date="2019-07" db="EMBL/GenBank/DDBJ databases">
        <title>Genomics analysis of Aphanomyces spp. identifies a new class of oomycete effector associated with host adaptation.</title>
        <authorList>
            <person name="Gaulin E."/>
        </authorList>
    </citation>
    <scope>NUCLEOTIDE SEQUENCE [LARGE SCALE GENOMIC DNA]</scope>
    <source>
        <strain evidence="2 3">ATCC 201684</strain>
    </source>
</reference>
<dbReference type="EMBL" id="VJMJ01000063">
    <property type="protein sequence ID" value="KAF0739633.1"/>
    <property type="molecule type" value="Genomic_DNA"/>
</dbReference>
<feature type="transmembrane region" description="Helical" evidence="1">
    <location>
        <begin position="27"/>
        <end position="51"/>
    </location>
</feature>
<keyword evidence="1" id="KW-1133">Transmembrane helix</keyword>
<evidence type="ECO:0000313" key="3">
    <source>
        <dbReference type="Proteomes" id="UP000481153"/>
    </source>
</evidence>
<dbReference type="VEuPathDB" id="FungiDB:AeMF1_009778"/>
<proteinExistence type="predicted"/>
<dbReference type="AlphaFoldDB" id="A0A6G0XH81"/>
<evidence type="ECO:0000313" key="2">
    <source>
        <dbReference type="EMBL" id="KAF0739633.1"/>
    </source>
</evidence>
<feature type="transmembrane region" description="Helical" evidence="1">
    <location>
        <begin position="101"/>
        <end position="119"/>
    </location>
</feature>
<gene>
    <name evidence="2" type="ORF">Ae201684_004807</name>
</gene>
<evidence type="ECO:0000256" key="1">
    <source>
        <dbReference type="SAM" id="Phobius"/>
    </source>
</evidence>
<sequence>MLPLVEITNRVWNGAISRIDYIIQMQVVILLSTRIVTTLFYLALLVKYSYVHRRNLVVVLVENFSLEVTDNISLDITVALTLITTYWTYQDTILAMIVRQCVCYIIALGLCVLCVLNSFRISIRLAYAAIYHAAVVLLTGAPTHQSPALAWQRSADPFILYPTLVAPMVTYVYRGWTSPLGSLFVSQADSWTPRASTHGSDAPTDRNQPFRALSMSGYVQIDGSVMRPSSVFRCFAAFMVGSFIDTSGPIHYLKLTDDQTIVQTRI</sequence>
<organism evidence="2 3">
    <name type="scientific">Aphanomyces euteiches</name>
    <dbReference type="NCBI Taxonomy" id="100861"/>
    <lineage>
        <taxon>Eukaryota</taxon>
        <taxon>Sar</taxon>
        <taxon>Stramenopiles</taxon>
        <taxon>Oomycota</taxon>
        <taxon>Saprolegniomycetes</taxon>
        <taxon>Saprolegniales</taxon>
        <taxon>Verrucalvaceae</taxon>
        <taxon>Aphanomyces</taxon>
    </lineage>
</organism>
<keyword evidence="1" id="KW-0472">Membrane</keyword>
<keyword evidence="3" id="KW-1185">Reference proteome</keyword>